<dbReference type="Gene3D" id="1.50.10.10">
    <property type="match status" value="1"/>
</dbReference>
<protein>
    <recommendedName>
        <fullName evidence="1">Spermatogenesis-associated protein 20-like TRX domain-containing protein</fullName>
    </recommendedName>
</protein>
<dbReference type="Gene3D" id="3.40.30.10">
    <property type="entry name" value="Glutaredoxin"/>
    <property type="match status" value="1"/>
</dbReference>
<dbReference type="InterPro" id="IPR008928">
    <property type="entry name" value="6-hairpin_glycosidase_sf"/>
</dbReference>
<dbReference type="EMBL" id="CZVV01000157">
    <property type="protein sequence ID" value="CUT05320.1"/>
    <property type="molecule type" value="Genomic_DNA"/>
</dbReference>
<evidence type="ECO:0000259" key="1">
    <source>
        <dbReference type="Pfam" id="PF03190"/>
    </source>
</evidence>
<dbReference type="AlphaFoldDB" id="A0A916LKQ3"/>
<dbReference type="SUPFAM" id="SSF52833">
    <property type="entry name" value="Thioredoxin-like"/>
    <property type="match status" value="1"/>
</dbReference>
<dbReference type="InterPro" id="IPR024705">
    <property type="entry name" value="Ssp411"/>
</dbReference>
<comment type="caution">
    <text evidence="2">The sequence shown here is derived from an EMBL/GenBank/DDBJ whole genome shotgun (WGS) entry which is preliminary data.</text>
</comment>
<organism evidence="2 3">
    <name type="scientific">Kryptobacter tengchongensis</name>
    <dbReference type="NCBI Taxonomy" id="1643429"/>
    <lineage>
        <taxon>Bacteria</taxon>
        <taxon>Pseudomonadati</taxon>
        <taxon>Candidatus Kryptoniota</taxon>
        <taxon>Candidatus Kryptobacter</taxon>
    </lineage>
</organism>
<proteinExistence type="predicted"/>
<reference evidence="2 3" key="1">
    <citation type="submission" date="2015-11" db="EMBL/GenBank/DDBJ databases">
        <authorList>
            <person name="Varghese N."/>
        </authorList>
    </citation>
    <scope>NUCLEOTIDE SEQUENCE [LARGE SCALE GENOMIC DNA]</scope>
    <source>
        <strain evidence="2 3">JGI-25</strain>
    </source>
</reference>
<name>A0A916LKQ3_KRYT1</name>
<dbReference type="InterPro" id="IPR036249">
    <property type="entry name" value="Thioredoxin-like_sf"/>
</dbReference>
<dbReference type="InterPro" id="IPR004879">
    <property type="entry name" value="Ssp411-like_TRX"/>
</dbReference>
<dbReference type="PANTHER" id="PTHR42899:SF1">
    <property type="entry name" value="SPERMATOGENESIS-ASSOCIATED PROTEIN 20"/>
    <property type="match status" value="1"/>
</dbReference>
<dbReference type="RefSeq" id="WP_072264229.1">
    <property type="nucleotide sequence ID" value="NZ_CZVV01000157.1"/>
</dbReference>
<dbReference type="PIRSF" id="PIRSF006402">
    <property type="entry name" value="UCP006402_thioredoxin"/>
    <property type="match status" value="1"/>
</dbReference>
<dbReference type="CDD" id="cd02955">
    <property type="entry name" value="SSP411"/>
    <property type="match status" value="1"/>
</dbReference>
<dbReference type="Proteomes" id="UP000243105">
    <property type="component" value="Unassembled WGS sequence"/>
</dbReference>
<dbReference type="InterPro" id="IPR012341">
    <property type="entry name" value="6hp_glycosidase-like_sf"/>
</dbReference>
<dbReference type="GO" id="GO:0005975">
    <property type="term" value="P:carbohydrate metabolic process"/>
    <property type="evidence" value="ECO:0007669"/>
    <property type="project" value="InterPro"/>
</dbReference>
<evidence type="ECO:0000313" key="3">
    <source>
        <dbReference type="Proteomes" id="UP000243105"/>
    </source>
</evidence>
<dbReference type="PANTHER" id="PTHR42899">
    <property type="entry name" value="SPERMATOGENESIS-ASSOCIATED PROTEIN 20"/>
    <property type="match status" value="1"/>
</dbReference>
<evidence type="ECO:0000313" key="2">
    <source>
        <dbReference type="EMBL" id="CUT05320.1"/>
    </source>
</evidence>
<dbReference type="Pfam" id="PF03190">
    <property type="entry name" value="Thioredox_DsbH"/>
    <property type="match status" value="1"/>
</dbReference>
<feature type="domain" description="Spermatogenesis-associated protein 20-like TRX" evidence="1">
    <location>
        <begin position="5"/>
        <end position="165"/>
    </location>
</feature>
<gene>
    <name evidence="2" type="ORF">JGI25_01566</name>
</gene>
<dbReference type="SUPFAM" id="SSF48208">
    <property type="entry name" value="Six-hairpin glycosidases"/>
    <property type="match status" value="1"/>
</dbReference>
<accession>A0A916LKQ3</accession>
<sequence>MKKYNHLINEKSPYLLQHAENPVDWYPWCDEAFEKAKNENKPIFLSIGYSTCHWCHVMEKESFEDENVAKILNENFIPIKVDREERPDIDSIYMNVCQAMTGQGGWPLTIIMTPDKKPFFAGTYIPKYSRFGRVGLIDLLQRIVQLWNENREKILSLADEITNGIKNAITLTQTQHKESIDETILTEAYEQLKSQFDPEYGGFGYAPKFPTPHNLIFLLRYWKMSGNPNAIKMVEKTLNSMSLGGIYDHIGFGFHRYSTDRQWILPHFEKMLYDQALISIACIEAYQATGNLKYKKLCEETLSYVLRNLTNPDGGFYCAEDADSEGEEGKFYLWEFDELEKILTRDELDFVIEKFNIHKDGNYLDELKGGKTGKNIFYLASELDEENSKKWENIRQKLFEHREKRIHPLKDDKILTDWNGLMISAFARAYAVFQVDEYLNVAKKSVDFILKNLLINGRLLHRFRDGESKINAYLDDYAFLIWGLIELYEATFETKYLKIALELTDKMIQFFWDDENGGFYFTDSENKDVIFRQKEIYDGAIPSGNSVAIFNLIKLEKMTGRNDLNKLIYKAIESFAPIVRKYPSAYTFFLSCLFFLFDKSFEIFIVGKRKDLEDVLKTLNSKFLPNKVVLFKPSDEESDIITLSPFASGYKEINGKTTIYICTNYECKKPVNDVDELMNLIQEIN</sequence>